<proteinExistence type="predicted"/>
<evidence type="ECO:0000313" key="3">
    <source>
        <dbReference type="EMBL" id="KAF8379072.1"/>
    </source>
</evidence>
<feature type="region of interest" description="Disordered" evidence="1">
    <location>
        <begin position="245"/>
        <end position="309"/>
    </location>
</feature>
<feature type="domain" description="Aminotransferase-like plant mobile" evidence="2">
    <location>
        <begin position="58"/>
        <end position="133"/>
    </location>
</feature>
<feature type="compositionally biased region" description="Basic and acidic residues" evidence="1">
    <location>
        <begin position="272"/>
        <end position="294"/>
    </location>
</feature>
<evidence type="ECO:0000259" key="2">
    <source>
        <dbReference type="Pfam" id="PF10536"/>
    </source>
</evidence>
<gene>
    <name evidence="3" type="ORF">HHK36_028499</name>
</gene>
<dbReference type="PANTHER" id="PTHR46033:SF1">
    <property type="entry name" value="PROTEIN MAIN-LIKE 2"/>
    <property type="match status" value="1"/>
</dbReference>
<dbReference type="InterPro" id="IPR019557">
    <property type="entry name" value="AminoTfrase-like_pln_mobile"/>
</dbReference>
<dbReference type="Pfam" id="PF10536">
    <property type="entry name" value="PMD"/>
    <property type="match status" value="1"/>
</dbReference>
<reference evidence="3 4" key="1">
    <citation type="submission" date="2020-04" db="EMBL/GenBank/DDBJ databases">
        <title>Plant Genome Project.</title>
        <authorList>
            <person name="Zhang R.-G."/>
        </authorList>
    </citation>
    <scope>NUCLEOTIDE SEQUENCE [LARGE SCALE GENOMIC DNA]</scope>
    <source>
        <strain evidence="3">YNK0</strain>
        <tissue evidence="3">Leaf</tissue>
    </source>
</reference>
<name>A0A835D0A5_TETSI</name>
<dbReference type="InterPro" id="IPR044824">
    <property type="entry name" value="MAIN-like"/>
</dbReference>
<evidence type="ECO:0000313" key="4">
    <source>
        <dbReference type="Proteomes" id="UP000655225"/>
    </source>
</evidence>
<sequence length="309" mass="34652">MENFHHILKHAFSTWEKETHFKFQESGDGAKFEYASLAWPLSDGQLQLIQRAGLLPLLKWHSFSLDAPLLTAIVERWQSETNTFHFPCGEMTITLQDVAHILGLRVIGEVVSGCSISKDDARELCNRLLGKVHWEPYKNAMLDDVPDELQQILLDSETAQGKWTETGDRDRKLQYFQSVIKRVIGVLRPILCRSDDVGIEEALGDLQNLANMDIDALDVDNEENREHVRSESTPTIQHVYVSKTRAGGRGAGKGDEGTSKGHGGRGAGEGAPGKERKKLLEGAGEGEEKTNRECRGRRRSKDRNFVFVM</sequence>
<dbReference type="PANTHER" id="PTHR46033">
    <property type="entry name" value="PROTEIN MAIN-LIKE 2"/>
    <property type="match status" value="1"/>
</dbReference>
<dbReference type="OrthoDB" id="1937804at2759"/>
<feature type="compositionally biased region" description="Gly residues" evidence="1">
    <location>
        <begin position="260"/>
        <end position="271"/>
    </location>
</feature>
<accession>A0A835D0A5</accession>
<dbReference type="EMBL" id="JABCRI010000022">
    <property type="protein sequence ID" value="KAF8379072.1"/>
    <property type="molecule type" value="Genomic_DNA"/>
</dbReference>
<dbReference type="GO" id="GO:0010073">
    <property type="term" value="P:meristem maintenance"/>
    <property type="evidence" value="ECO:0007669"/>
    <property type="project" value="InterPro"/>
</dbReference>
<dbReference type="AlphaFoldDB" id="A0A835D0A5"/>
<dbReference type="Proteomes" id="UP000655225">
    <property type="component" value="Unassembled WGS sequence"/>
</dbReference>
<protein>
    <recommendedName>
        <fullName evidence="2">Aminotransferase-like plant mobile domain-containing protein</fullName>
    </recommendedName>
</protein>
<comment type="caution">
    <text evidence="3">The sequence shown here is derived from an EMBL/GenBank/DDBJ whole genome shotgun (WGS) entry which is preliminary data.</text>
</comment>
<keyword evidence="4" id="KW-1185">Reference proteome</keyword>
<organism evidence="3 4">
    <name type="scientific">Tetracentron sinense</name>
    <name type="common">Spur-leaf</name>
    <dbReference type="NCBI Taxonomy" id="13715"/>
    <lineage>
        <taxon>Eukaryota</taxon>
        <taxon>Viridiplantae</taxon>
        <taxon>Streptophyta</taxon>
        <taxon>Embryophyta</taxon>
        <taxon>Tracheophyta</taxon>
        <taxon>Spermatophyta</taxon>
        <taxon>Magnoliopsida</taxon>
        <taxon>Trochodendrales</taxon>
        <taxon>Trochodendraceae</taxon>
        <taxon>Tetracentron</taxon>
    </lineage>
</organism>
<evidence type="ECO:0000256" key="1">
    <source>
        <dbReference type="SAM" id="MobiDB-lite"/>
    </source>
</evidence>